<dbReference type="Proteomes" id="UP000256337">
    <property type="component" value="Unassembled WGS sequence"/>
</dbReference>
<keyword evidence="1" id="KW-1133">Transmembrane helix</keyword>
<evidence type="ECO:0000256" key="1">
    <source>
        <dbReference type="SAM" id="Phobius"/>
    </source>
</evidence>
<organism evidence="2 5">
    <name type="scientific">Staphylococcus felis</name>
    <dbReference type="NCBI Taxonomy" id="46127"/>
    <lineage>
        <taxon>Bacteria</taxon>
        <taxon>Bacillati</taxon>
        <taxon>Bacillota</taxon>
        <taxon>Bacilli</taxon>
        <taxon>Bacillales</taxon>
        <taxon>Staphylococcaceae</taxon>
        <taxon>Staphylococcus</taxon>
    </lineage>
</organism>
<name>A0A3E0IHD9_9STAP</name>
<feature type="transmembrane region" description="Helical" evidence="1">
    <location>
        <begin position="175"/>
        <end position="192"/>
    </location>
</feature>
<evidence type="ECO:0000313" key="3">
    <source>
        <dbReference type="EMBL" id="REI20781.1"/>
    </source>
</evidence>
<gene>
    <name evidence="3" type="ORF">DOS76_08270</name>
    <name evidence="2" type="ORF">DOS83_09565</name>
</gene>
<feature type="transmembrane region" description="Helical" evidence="1">
    <location>
        <begin position="87"/>
        <end position="106"/>
    </location>
</feature>
<feature type="transmembrane region" description="Helical" evidence="1">
    <location>
        <begin position="112"/>
        <end position="134"/>
    </location>
</feature>
<evidence type="ECO:0000313" key="4">
    <source>
        <dbReference type="Proteomes" id="UP000256337"/>
    </source>
</evidence>
<keyword evidence="1" id="KW-0812">Transmembrane</keyword>
<dbReference type="EMBL" id="QKXQ01000435">
    <property type="protein sequence ID" value="REH93010.1"/>
    <property type="molecule type" value="Genomic_DNA"/>
</dbReference>
<dbReference type="Proteomes" id="UP000256562">
    <property type="component" value="Unassembled WGS sequence"/>
</dbReference>
<proteinExistence type="predicted"/>
<feature type="transmembrane region" description="Helical" evidence="1">
    <location>
        <begin position="12"/>
        <end position="31"/>
    </location>
</feature>
<reference evidence="4 5" key="1">
    <citation type="journal article" date="2018" name="Vet. Microbiol.">
        <title>Characterisation of Staphylococcus felis isolated from cats using whole genome sequencing.</title>
        <authorList>
            <person name="Worthing K."/>
            <person name="Pang S."/>
            <person name="Trott D.J."/>
            <person name="Abraham S."/>
            <person name="Coombs G.W."/>
            <person name="Jordan D."/>
            <person name="McIntyre L."/>
            <person name="Davies M.R."/>
            <person name="Norris J."/>
        </authorList>
    </citation>
    <scope>NUCLEOTIDE SEQUENCE [LARGE SCALE GENOMIC DNA]</scope>
    <source>
        <strain evidence="3 4">F25</strain>
        <strain evidence="2 5">F9</strain>
    </source>
</reference>
<feature type="transmembrane region" description="Helical" evidence="1">
    <location>
        <begin position="43"/>
        <end position="61"/>
    </location>
</feature>
<keyword evidence="1" id="KW-0472">Membrane</keyword>
<accession>A0A3E0IHD9</accession>
<dbReference type="RefSeq" id="WP_115856258.1">
    <property type="nucleotide sequence ID" value="NZ_CAJVAL010000019.1"/>
</dbReference>
<evidence type="ECO:0000313" key="2">
    <source>
        <dbReference type="EMBL" id="REH93010.1"/>
    </source>
</evidence>
<evidence type="ECO:0000313" key="5">
    <source>
        <dbReference type="Proteomes" id="UP000256562"/>
    </source>
</evidence>
<feature type="transmembrane region" description="Helical" evidence="1">
    <location>
        <begin position="146"/>
        <end position="163"/>
    </location>
</feature>
<dbReference type="EMBL" id="QKYD01000121">
    <property type="protein sequence ID" value="REI20781.1"/>
    <property type="molecule type" value="Genomic_DNA"/>
</dbReference>
<protein>
    <submittedName>
        <fullName evidence="2">Uncharacterized protein</fullName>
    </submittedName>
</protein>
<comment type="caution">
    <text evidence="2">The sequence shown here is derived from an EMBL/GenBank/DDBJ whole genome shotgun (WGS) entry which is preliminary data.</text>
</comment>
<sequence>MKQLLKRNHIFDLMYIMIGFMGIVLLIYLWIRPMLFNNIDDLFVLLILLLGFSPIYIQEGFNRNKMYIYMRSLPVSTKLLYQSLHMYVLKICIIQIVLFTIVNLFFQFENRLTIIVILISYTLLNCVVCIRVLFEEKANVTWMYMKFFFIFILYINYIFFPFFERTNENQFPLKIYMMFFIVLISYLTKICMSQKRIQNNHLKI</sequence>
<dbReference type="AlphaFoldDB" id="A0A3E0IHD9"/>